<dbReference type="KEGG" id="yel:LC20_01977"/>
<evidence type="ECO:0000313" key="2">
    <source>
        <dbReference type="Proteomes" id="UP000230961"/>
    </source>
</evidence>
<sequence>MLFIKWFLSKMMSFINKNVKLRLCIIKVVKKFGLYNKLKPLSKKVNNFLSTPQKEQKKFLHSDESTLSPHTKRMYALLNKKLKSNKGIS</sequence>
<evidence type="ECO:0000313" key="1">
    <source>
        <dbReference type="EMBL" id="AHM73230.1"/>
    </source>
</evidence>
<reference evidence="1 2" key="1">
    <citation type="submission" date="2017-11" db="EMBL/GenBank/DDBJ databases">
        <title>The complete genome sequence and comparative genome analysis of Yersinia enterocolitica strain LC20.</title>
        <authorList>
            <person name="Shi G."/>
            <person name="Su M."/>
            <person name="Liang J."/>
            <person name="Gu W."/>
            <person name="Xiao Y."/>
            <person name="Zhang Z."/>
            <person name="Qiu H."/>
            <person name="Duan R."/>
            <person name="Zhang Z."/>
            <person name="Li Y."/>
            <person name="Zhang X."/>
            <person name="Ling Y."/>
            <person name="Song L."/>
            <person name="Chen M."/>
            <person name="Zhao Y."/>
            <person name="Wu J."/>
            <person name="Jing H."/>
            <person name="Xiao J."/>
            <person name="Wang X."/>
        </authorList>
    </citation>
    <scope>NUCLEOTIDE SEQUENCE [LARGE SCALE GENOMIC DNA]</scope>
    <source>
        <strain evidence="1 2">LC20</strain>
    </source>
</reference>
<dbReference type="EMBL" id="CP007448">
    <property type="protein sequence ID" value="AHM73230.1"/>
    <property type="molecule type" value="Genomic_DNA"/>
</dbReference>
<protein>
    <submittedName>
        <fullName evidence="1">Uncharacterized protein</fullName>
    </submittedName>
</protein>
<proteinExistence type="predicted"/>
<dbReference type="AlphaFoldDB" id="A0A7U4GEI0"/>
<name>A0A7U4GEI0_YEREN</name>
<dbReference type="Proteomes" id="UP000230961">
    <property type="component" value="Chromosome"/>
</dbReference>
<gene>
    <name evidence="1" type="ORF">LC20_01977</name>
</gene>
<accession>A0A7U4GEI0</accession>
<organism evidence="1 2">
    <name type="scientific">Yersinia enterocolitica LC20</name>
    <dbReference type="NCBI Taxonomy" id="1443113"/>
    <lineage>
        <taxon>Bacteria</taxon>
        <taxon>Pseudomonadati</taxon>
        <taxon>Pseudomonadota</taxon>
        <taxon>Gammaproteobacteria</taxon>
        <taxon>Enterobacterales</taxon>
        <taxon>Yersiniaceae</taxon>
        <taxon>Yersinia</taxon>
    </lineage>
</organism>